<gene>
    <name evidence="2" type="ORF">EOD43_08295</name>
</gene>
<dbReference type="AlphaFoldDB" id="A0A437M7Z6"/>
<accession>A0A437M7Z6</accession>
<evidence type="ECO:0008006" key="4">
    <source>
        <dbReference type="Google" id="ProtNLM"/>
    </source>
</evidence>
<dbReference type="InterPro" id="IPR011990">
    <property type="entry name" value="TPR-like_helical_dom_sf"/>
</dbReference>
<reference evidence="2 3" key="1">
    <citation type="submission" date="2019-01" db="EMBL/GenBank/DDBJ databases">
        <authorList>
            <person name="Chen W.-M."/>
        </authorList>
    </citation>
    <scope>NUCLEOTIDE SEQUENCE [LARGE SCALE GENOMIC DNA]</scope>
    <source>
        <strain evidence="2 3">CCP-7</strain>
    </source>
</reference>
<dbReference type="Gene3D" id="1.25.40.10">
    <property type="entry name" value="Tetratricopeptide repeat domain"/>
    <property type="match status" value="1"/>
</dbReference>
<evidence type="ECO:0000313" key="3">
    <source>
        <dbReference type="Proteomes" id="UP000282971"/>
    </source>
</evidence>
<name>A0A437M7Z6_9SPHN</name>
<proteinExistence type="predicted"/>
<comment type="caution">
    <text evidence="2">The sequence shown here is derived from an EMBL/GenBank/DDBJ whole genome shotgun (WGS) entry which is preliminary data.</text>
</comment>
<keyword evidence="1" id="KW-1133">Transmembrane helix</keyword>
<keyword evidence="1" id="KW-0472">Membrane</keyword>
<organism evidence="2 3">
    <name type="scientific">Sphingomonas crocodyli</name>
    <dbReference type="NCBI Taxonomy" id="1979270"/>
    <lineage>
        <taxon>Bacteria</taxon>
        <taxon>Pseudomonadati</taxon>
        <taxon>Pseudomonadota</taxon>
        <taxon>Alphaproteobacteria</taxon>
        <taxon>Sphingomonadales</taxon>
        <taxon>Sphingomonadaceae</taxon>
        <taxon>Sphingomonas</taxon>
    </lineage>
</organism>
<sequence>MMAAPREMDPIEAAAMRDELALLLASPAFSRAPIMKRLLEYLVEETLAGRGDQLKAYSVAVDGLGRAPDYDARADSYPRVQIGRLRRLIIEHYAQAAPGPAGRLSIPQGRYRVELDRGSSIVEPDETTEPVPTAPARKPILLWAAIGAAFAIVIAITAVIALVILPRHEEVTSASGRPMLELAAASANTPDSELSDQVRAVLLDGLRRSAVFDVRTTRSVLPPDPKATEARYRLAVDITPGNVPRVTLRLWRLSPDRLLWSGGYALPSANASQAEIAPRLASAIALIGRADGLVAAQEYASAPDGPYRCMLTYPRYRRERTDADRGELEHCVPQSIRQADTPMLQATASYLALDRLSGSKGAPQRNALLIEAQTHAQLATTIDPTDPWAVSAQARVASVQKACPRAVRNAIASADLAPYEPVLLADAGVFLLNCHDERAEKLIRDAITIDAGPEGRFYWALVLVAIERNDRALAAEALDRMTPPVIGRRPRYHLITAAGFAMLGDVTRARAAWDQLKAADPGVAAHPDQYLERTGISPEIAARVIADLQKIGLAGG</sequence>
<dbReference type="RefSeq" id="WP_164857164.1">
    <property type="nucleotide sequence ID" value="NZ_SACN01000001.1"/>
</dbReference>
<protein>
    <recommendedName>
        <fullName evidence="4">Tetratricopeptide repeat protein</fullName>
    </recommendedName>
</protein>
<dbReference type="Proteomes" id="UP000282971">
    <property type="component" value="Unassembled WGS sequence"/>
</dbReference>
<feature type="transmembrane region" description="Helical" evidence="1">
    <location>
        <begin position="140"/>
        <end position="165"/>
    </location>
</feature>
<dbReference type="EMBL" id="SACN01000001">
    <property type="protein sequence ID" value="RVT93848.1"/>
    <property type="molecule type" value="Genomic_DNA"/>
</dbReference>
<keyword evidence="1" id="KW-0812">Transmembrane</keyword>
<keyword evidence="3" id="KW-1185">Reference proteome</keyword>
<evidence type="ECO:0000313" key="2">
    <source>
        <dbReference type="EMBL" id="RVT93848.1"/>
    </source>
</evidence>
<evidence type="ECO:0000256" key="1">
    <source>
        <dbReference type="SAM" id="Phobius"/>
    </source>
</evidence>